<comment type="caution">
    <text evidence="1">The sequence shown here is derived from an EMBL/GenBank/DDBJ whole genome shotgun (WGS) entry which is preliminary data.</text>
</comment>
<name>A0A358HTP5_9PROT</name>
<organism evidence="1 2">
    <name type="scientific">Thalassospira lucentensis</name>
    <dbReference type="NCBI Taxonomy" id="168935"/>
    <lineage>
        <taxon>Bacteria</taxon>
        <taxon>Pseudomonadati</taxon>
        <taxon>Pseudomonadota</taxon>
        <taxon>Alphaproteobacteria</taxon>
        <taxon>Rhodospirillales</taxon>
        <taxon>Thalassospiraceae</taxon>
        <taxon>Thalassospira</taxon>
    </lineage>
</organism>
<evidence type="ECO:0000313" key="1">
    <source>
        <dbReference type="EMBL" id="HBU98555.1"/>
    </source>
</evidence>
<gene>
    <name evidence="1" type="ORF">DEF21_11710</name>
</gene>
<proteinExistence type="predicted"/>
<sequence length="110" mass="12418">MCGPFCGTFGGSKSVSPIEWEFVFPTGSITFKTQPEKVGFCCFWGLCGFDRRAIIPRARLQTVESFFMVLKNTVKASVRVASPKHHIEFKTINFGKQGFGKFFSGRVNHW</sequence>
<protein>
    <submittedName>
        <fullName evidence="1">Uncharacterized protein</fullName>
    </submittedName>
</protein>
<dbReference type="Proteomes" id="UP000264753">
    <property type="component" value="Unassembled WGS sequence"/>
</dbReference>
<evidence type="ECO:0000313" key="2">
    <source>
        <dbReference type="Proteomes" id="UP000264753"/>
    </source>
</evidence>
<reference evidence="1 2" key="1">
    <citation type="journal article" date="2018" name="Nat. Biotechnol.">
        <title>A standardized bacterial taxonomy based on genome phylogeny substantially revises the tree of life.</title>
        <authorList>
            <person name="Parks D.H."/>
            <person name="Chuvochina M."/>
            <person name="Waite D.W."/>
            <person name="Rinke C."/>
            <person name="Skarshewski A."/>
            <person name="Chaumeil P.A."/>
            <person name="Hugenholtz P."/>
        </authorList>
    </citation>
    <scope>NUCLEOTIDE SEQUENCE [LARGE SCALE GENOMIC DNA]</scope>
    <source>
        <strain evidence="1">UBA8707</strain>
    </source>
</reference>
<accession>A0A358HTP5</accession>
<dbReference type="EMBL" id="DOOG01000098">
    <property type="protein sequence ID" value="HBU98555.1"/>
    <property type="molecule type" value="Genomic_DNA"/>
</dbReference>
<dbReference type="AlphaFoldDB" id="A0A358HTP5"/>